<evidence type="ECO:0000313" key="2">
    <source>
        <dbReference type="Proteomes" id="UP000030011"/>
    </source>
</evidence>
<protein>
    <submittedName>
        <fullName evidence="1">Uncharacterized protein</fullName>
    </submittedName>
</protein>
<comment type="caution">
    <text evidence="1">The sequence shown here is derived from an EMBL/GenBank/DDBJ whole genome shotgun (WGS) entry which is preliminary data.</text>
</comment>
<keyword evidence="2" id="KW-1185">Reference proteome</keyword>
<dbReference type="Proteomes" id="UP000030011">
    <property type="component" value="Unassembled WGS sequence"/>
</dbReference>
<name>A0A0A0JJA2_9MICO</name>
<gene>
    <name evidence="1" type="ORF">N803_09490</name>
</gene>
<dbReference type="AlphaFoldDB" id="A0A0A0JJA2"/>
<evidence type="ECO:0000313" key="1">
    <source>
        <dbReference type="EMBL" id="KGN36122.1"/>
    </source>
</evidence>
<organism evidence="1 2">
    <name type="scientific">Knoellia subterranea KCTC 19937</name>
    <dbReference type="NCBI Taxonomy" id="1385521"/>
    <lineage>
        <taxon>Bacteria</taxon>
        <taxon>Bacillati</taxon>
        <taxon>Actinomycetota</taxon>
        <taxon>Actinomycetes</taxon>
        <taxon>Micrococcales</taxon>
        <taxon>Intrasporangiaceae</taxon>
        <taxon>Knoellia</taxon>
    </lineage>
</organism>
<dbReference type="RefSeq" id="WP_052112421.1">
    <property type="nucleotide sequence ID" value="NZ_AVPK01000016.1"/>
</dbReference>
<dbReference type="STRING" id="1385521.N803_09490"/>
<reference evidence="1 2" key="1">
    <citation type="submission" date="2013-08" db="EMBL/GenBank/DDBJ databases">
        <title>The genome sequence of Knoellia subterranea.</title>
        <authorList>
            <person name="Zhu W."/>
            <person name="Wang G."/>
        </authorList>
    </citation>
    <scope>NUCLEOTIDE SEQUENCE [LARGE SCALE GENOMIC DNA]</scope>
    <source>
        <strain evidence="1 2">KCTC 19937</strain>
    </source>
</reference>
<sequence length="154" mass="14964">MRIADHAVTADGTTPVVAARGATVVRAAEATAPGGAMVALVGVTPAAAGPAVATGRSATAMTVGGGAARVVMAHPAAATAPSVKAATVARAVATAVTAGCVAREATDATRGIDAQVEAPGARTAVVPIAIGSSVAVHVWRRRRRDCPNPGSRTE</sequence>
<accession>A0A0A0JJA2</accession>
<dbReference type="EMBL" id="AVPK01000016">
    <property type="protein sequence ID" value="KGN36122.1"/>
    <property type="molecule type" value="Genomic_DNA"/>
</dbReference>
<proteinExistence type="predicted"/>